<comment type="similarity">
    <text evidence="2 6">Belongs to the FliS family.</text>
</comment>
<dbReference type="SUPFAM" id="SSF101116">
    <property type="entry name" value="Flagellar export chaperone FliS"/>
    <property type="match status" value="1"/>
</dbReference>
<dbReference type="Proteomes" id="UP000325797">
    <property type="component" value="Chromosome"/>
</dbReference>
<evidence type="ECO:0000256" key="7">
    <source>
        <dbReference type="SAM" id="MobiDB-lite"/>
    </source>
</evidence>
<dbReference type="GO" id="GO:0071973">
    <property type="term" value="P:bacterial-type flagellum-dependent cell motility"/>
    <property type="evidence" value="ECO:0007669"/>
    <property type="project" value="TreeGrafter"/>
</dbReference>
<dbReference type="KEGG" id="hadh:FRZ61_34920"/>
<sequence length="146" mass="15984">MNRTTAYLAQELAAASPAKRVAMLIDRAIGSLGEAVQAIERGDIQARWNANQRASNIIETLWRTLDLEKGGEIAANLDKLYGFMLDRLTQVDLKNDPAPAREVATLLEPLRRSWHELVQREAQAAAAQRPDPAAGASADRRLVVSA</sequence>
<gene>
    <name evidence="8" type="ORF">FRZ61_34920</name>
</gene>
<keyword evidence="3 6" id="KW-0963">Cytoplasm</keyword>
<feature type="compositionally biased region" description="Low complexity" evidence="7">
    <location>
        <begin position="122"/>
        <end position="137"/>
    </location>
</feature>
<reference evidence="8 9" key="1">
    <citation type="submission" date="2019-08" db="EMBL/GenBank/DDBJ databases">
        <title>Hyperibacter terrae gen. nov., sp. nov. and Hyperibacter viscosus sp. nov., two new members in the family Rhodospirillaceae isolated from the rhizosphere of Hypericum perforatum.</title>
        <authorList>
            <person name="Noviana Z."/>
        </authorList>
    </citation>
    <scope>NUCLEOTIDE SEQUENCE [LARGE SCALE GENOMIC DNA]</scope>
    <source>
        <strain evidence="8 9">R5959</strain>
    </source>
</reference>
<evidence type="ECO:0000256" key="5">
    <source>
        <dbReference type="ARBA" id="ARBA00023186"/>
    </source>
</evidence>
<evidence type="ECO:0000256" key="4">
    <source>
        <dbReference type="ARBA" id="ARBA00022795"/>
    </source>
</evidence>
<evidence type="ECO:0000313" key="9">
    <source>
        <dbReference type="Proteomes" id="UP000325797"/>
    </source>
</evidence>
<protein>
    <recommendedName>
        <fullName evidence="6">Flagellar secretion chaperone FliS</fullName>
    </recommendedName>
</protein>
<evidence type="ECO:0000256" key="6">
    <source>
        <dbReference type="PIRNR" id="PIRNR039090"/>
    </source>
</evidence>
<evidence type="ECO:0000256" key="1">
    <source>
        <dbReference type="ARBA" id="ARBA00004514"/>
    </source>
</evidence>
<feature type="region of interest" description="Disordered" evidence="7">
    <location>
        <begin position="121"/>
        <end position="146"/>
    </location>
</feature>
<keyword evidence="9" id="KW-1185">Reference proteome</keyword>
<dbReference type="PANTHER" id="PTHR34773:SF1">
    <property type="entry name" value="FLAGELLAR SECRETION CHAPERONE FLIS"/>
    <property type="match status" value="1"/>
</dbReference>
<dbReference type="CDD" id="cd16098">
    <property type="entry name" value="FliS"/>
    <property type="match status" value="1"/>
</dbReference>
<evidence type="ECO:0000313" key="8">
    <source>
        <dbReference type="EMBL" id="QEX23554.1"/>
    </source>
</evidence>
<dbReference type="Gene3D" id="1.20.120.340">
    <property type="entry name" value="Flagellar protein FliS"/>
    <property type="match status" value="1"/>
</dbReference>
<dbReference type="GO" id="GO:0005829">
    <property type="term" value="C:cytosol"/>
    <property type="evidence" value="ECO:0007669"/>
    <property type="project" value="UniProtKB-SubCell"/>
</dbReference>
<dbReference type="OrthoDB" id="7355300at2"/>
<keyword evidence="4 6" id="KW-1005">Bacterial flagellum biogenesis</keyword>
<dbReference type="Pfam" id="PF02561">
    <property type="entry name" value="FliS"/>
    <property type="match status" value="1"/>
</dbReference>
<name>A0A5J6N2L4_9PROT</name>
<dbReference type="InterPro" id="IPR003713">
    <property type="entry name" value="FliS"/>
</dbReference>
<dbReference type="PIRSF" id="PIRSF039090">
    <property type="entry name" value="Flis"/>
    <property type="match status" value="1"/>
</dbReference>
<dbReference type="NCBIfam" id="TIGR00208">
    <property type="entry name" value="fliS"/>
    <property type="match status" value="1"/>
</dbReference>
<dbReference type="EMBL" id="CP042582">
    <property type="protein sequence ID" value="QEX23554.1"/>
    <property type="molecule type" value="Genomic_DNA"/>
</dbReference>
<organism evidence="8 9">
    <name type="scientific">Hypericibacter adhaerens</name>
    <dbReference type="NCBI Taxonomy" id="2602016"/>
    <lineage>
        <taxon>Bacteria</taxon>
        <taxon>Pseudomonadati</taxon>
        <taxon>Pseudomonadota</taxon>
        <taxon>Alphaproteobacteria</taxon>
        <taxon>Rhodospirillales</taxon>
        <taxon>Dongiaceae</taxon>
        <taxon>Hypericibacter</taxon>
    </lineage>
</organism>
<proteinExistence type="inferred from homology"/>
<evidence type="ECO:0000256" key="2">
    <source>
        <dbReference type="ARBA" id="ARBA00008787"/>
    </source>
</evidence>
<dbReference type="RefSeq" id="WP_151118921.1">
    <property type="nucleotide sequence ID" value="NZ_CP042582.1"/>
</dbReference>
<comment type="subcellular location">
    <subcellularLocation>
        <location evidence="1 6">Cytoplasm</location>
        <location evidence="1 6">Cytosol</location>
    </subcellularLocation>
</comment>
<evidence type="ECO:0000256" key="3">
    <source>
        <dbReference type="ARBA" id="ARBA00022490"/>
    </source>
</evidence>
<keyword evidence="5" id="KW-0143">Chaperone</keyword>
<dbReference type="InterPro" id="IPR036584">
    <property type="entry name" value="FliS_sf"/>
</dbReference>
<dbReference type="AlphaFoldDB" id="A0A5J6N2L4"/>
<dbReference type="PANTHER" id="PTHR34773">
    <property type="entry name" value="FLAGELLAR SECRETION CHAPERONE FLIS"/>
    <property type="match status" value="1"/>
</dbReference>
<accession>A0A5J6N2L4</accession>
<dbReference type="GO" id="GO:0044780">
    <property type="term" value="P:bacterial-type flagellum assembly"/>
    <property type="evidence" value="ECO:0007669"/>
    <property type="project" value="InterPro"/>
</dbReference>